<evidence type="ECO:0000256" key="4">
    <source>
        <dbReference type="ARBA" id="ARBA00022692"/>
    </source>
</evidence>
<comment type="subcellular location">
    <subcellularLocation>
        <location evidence="1">Membrane</location>
        <topology evidence="1">Multi-pass membrane protein</topology>
    </subcellularLocation>
</comment>
<keyword evidence="4 11" id="KW-0812">Transmembrane</keyword>
<organism evidence="14">
    <name type="scientific">Schistosoma curassoni</name>
    <dbReference type="NCBI Taxonomy" id="6186"/>
    <lineage>
        <taxon>Eukaryota</taxon>
        <taxon>Metazoa</taxon>
        <taxon>Spiralia</taxon>
        <taxon>Lophotrochozoa</taxon>
        <taxon>Platyhelminthes</taxon>
        <taxon>Trematoda</taxon>
        <taxon>Digenea</taxon>
        <taxon>Strigeidida</taxon>
        <taxon>Schistosomatoidea</taxon>
        <taxon>Schistosomatidae</taxon>
        <taxon>Schistosoma</taxon>
    </lineage>
</organism>
<evidence type="ECO:0000256" key="7">
    <source>
        <dbReference type="ARBA" id="ARBA00023065"/>
    </source>
</evidence>
<reference evidence="14" key="1">
    <citation type="submission" date="2016-06" db="UniProtKB">
        <authorList>
            <consortium name="WormBaseParasite"/>
        </authorList>
    </citation>
    <scope>IDENTIFICATION</scope>
</reference>
<keyword evidence="10 11" id="KW-0407">Ion channel</keyword>
<sequence>MIISAYEDHQSNLPFPLISICNINPARGTKLYNIQSAESQDRGVDYEIFSDAFQGRSSENLPESKLKVPIFKLMEKASHQIDQMLRSCKVGQRHCSVLNFTKSILPNGACYTLAGDLTGIDEIQLVLDPQSYDYLVPNQGFIGFRILLHGYGDSLWALIPTAVYAGPTFHTMLRAVGLKKNRIRLVENKMTITGIISLKILEITGIGVLY</sequence>
<keyword evidence="8" id="KW-0472">Membrane</keyword>
<keyword evidence="2 11" id="KW-0813">Transport</keyword>
<dbReference type="GO" id="GO:0005272">
    <property type="term" value="F:sodium channel activity"/>
    <property type="evidence" value="ECO:0007669"/>
    <property type="project" value="UniProtKB-KW"/>
</dbReference>
<evidence type="ECO:0000256" key="6">
    <source>
        <dbReference type="ARBA" id="ARBA00023053"/>
    </source>
</evidence>
<dbReference type="STRING" id="6186.A0A183KAG8"/>
<evidence type="ECO:0000256" key="5">
    <source>
        <dbReference type="ARBA" id="ARBA00022989"/>
    </source>
</evidence>
<evidence type="ECO:0000313" key="13">
    <source>
        <dbReference type="Proteomes" id="UP000279833"/>
    </source>
</evidence>
<evidence type="ECO:0000256" key="9">
    <source>
        <dbReference type="ARBA" id="ARBA00023201"/>
    </source>
</evidence>
<dbReference type="GO" id="GO:0016020">
    <property type="term" value="C:membrane"/>
    <property type="evidence" value="ECO:0007669"/>
    <property type="project" value="UniProtKB-SubCell"/>
</dbReference>
<dbReference type="WBParaSite" id="SCUD_0001200101-mRNA-1">
    <property type="protein sequence ID" value="SCUD_0001200101-mRNA-1"/>
    <property type="gene ID" value="SCUD_0001200101"/>
</dbReference>
<reference evidence="12 13" key="2">
    <citation type="submission" date="2018-11" db="EMBL/GenBank/DDBJ databases">
        <authorList>
            <consortium name="Pathogen Informatics"/>
        </authorList>
    </citation>
    <scope>NUCLEOTIDE SEQUENCE [LARGE SCALE GENOMIC DNA]</scope>
    <source>
        <strain evidence="12">Dakar</strain>
        <strain evidence="13">Dakar, Senegal</strain>
    </source>
</reference>
<evidence type="ECO:0000256" key="11">
    <source>
        <dbReference type="RuleBase" id="RU000679"/>
    </source>
</evidence>
<dbReference type="Pfam" id="PF00858">
    <property type="entry name" value="ASC"/>
    <property type="match status" value="1"/>
</dbReference>
<gene>
    <name evidence="12" type="ORF">SCUD_LOCUS12001</name>
</gene>
<dbReference type="AlphaFoldDB" id="A0A183KAG8"/>
<name>A0A183KAG8_9TREM</name>
<evidence type="ECO:0000256" key="1">
    <source>
        <dbReference type="ARBA" id="ARBA00004141"/>
    </source>
</evidence>
<evidence type="ECO:0000256" key="10">
    <source>
        <dbReference type="ARBA" id="ARBA00023303"/>
    </source>
</evidence>
<proteinExistence type="inferred from homology"/>
<keyword evidence="7 11" id="KW-0406">Ion transport</keyword>
<keyword evidence="3 11" id="KW-0894">Sodium channel</keyword>
<evidence type="ECO:0000313" key="14">
    <source>
        <dbReference type="WBParaSite" id="SCUD_0001200101-mRNA-1"/>
    </source>
</evidence>
<protein>
    <submittedName>
        <fullName evidence="14">TAXi_C domain-containing protein</fullName>
    </submittedName>
</protein>
<keyword evidence="9 11" id="KW-0739">Sodium transport</keyword>
<keyword evidence="13" id="KW-1185">Reference proteome</keyword>
<evidence type="ECO:0000256" key="2">
    <source>
        <dbReference type="ARBA" id="ARBA00022448"/>
    </source>
</evidence>
<dbReference type="Gene3D" id="2.60.470.10">
    <property type="entry name" value="Acid-sensing ion channels like domains"/>
    <property type="match status" value="1"/>
</dbReference>
<dbReference type="Proteomes" id="UP000279833">
    <property type="component" value="Unassembled WGS sequence"/>
</dbReference>
<comment type="similarity">
    <text evidence="11">Belongs to the amiloride-sensitive sodium channel (TC 1.A.6) family.</text>
</comment>
<dbReference type="EMBL" id="UZAK01034793">
    <property type="protein sequence ID" value="VDP46978.1"/>
    <property type="molecule type" value="Genomic_DNA"/>
</dbReference>
<accession>A0A183KAG8</accession>
<evidence type="ECO:0000313" key="12">
    <source>
        <dbReference type="EMBL" id="VDP46978.1"/>
    </source>
</evidence>
<evidence type="ECO:0000256" key="3">
    <source>
        <dbReference type="ARBA" id="ARBA00022461"/>
    </source>
</evidence>
<dbReference type="InterPro" id="IPR001873">
    <property type="entry name" value="ENaC"/>
</dbReference>
<keyword evidence="5" id="KW-1133">Transmembrane helix</keyword>
<evidence type="ECO:0000256" key="8">
    <source>
        <dbReference type="ARBA" id="ARBA00023136"/>
    </source>
</evidence>
<keyword evidence="6" id="KW-0915">Sodium</keyword>